<feature type="signal peptide" evidence="1">
    <location>
        <begin position="1"/>
        <end position="23"/>
    </location>
</feature>
<reference evidence="2" key="2">
    <citation type="journal article" date="2023" name="Syst. Appl. Microbiol.">
        <title>Govania unica gen. nov., sp. nov., a rare biosphere bacterium that represents a novel family in the class Alphaproteobacteria.</title>
        <authorList>
            <person name="Vandamme P."/>
            <person name="Peeters C."/>
            <person name="Hettiarachchi A."/>
            <person name="Cnockaert M."/>
            <person name="Carlier A."/>
        </authorList>
    </citation>
    <scope>NUCLEOTIDE SEQUENCE</scope>
    <source>
        <strain evidence="2">LMG 31809</strain>
    </source>
</reference>
<dbReference type="AlphaFoldDB" id="A0A9X3Z6N1"/>
<proteinExistence type="predicted"/>
<keyword evidence="1" id="KW-0732">Signal</keyword>
<dbReference type="EMBL" id="JANWOI010000002">
    <property type="protein sequence ID" value="MDA5193306.1"/>
    <property type="molecule type" value="Genomic_DNA"/>
</dbReference>
<reference evidence="2" key="1">
    <citation type="submission" date="2022-08" db="EMBL/GenBank/DDBJ databases">
        <authorList>
            <person name="Vandamme P."/>
            <person name="Hettiarachchi A."/>
            <person name="Peeters C."/>
            <person name="Cnockaert M."/>
            <person name="Carlier A."/>
        </authorList>
    </citation>
    <scope>NUCLEOTIDE SEQUENCE</scope>
    <source>
        <strain evidence="2">LMG 31809</strain>
    </source>
</reference>
<protein>
    <submittedName>
        <fullName evidence="2">Uncharacterized protein</fullName>
    </submittedName>
</protein>
<feature type="chain" id="PRO_5040805075" evidence="1">
    <location>
        <begin position="24"/>
        <end position="141"/>
    </location>
</feature>
<evidence type="ECO:0000313" key="3">
    <source>
        <dbReference type="Proteomes" id="UP001141619"/>
    </source>
</evidence>
<dbReference type="Proteomes" id="UP001141619">
    <property type="component" value="Unassembled WGS sequence"/>
</dbReference>
<comment type="caution">
    <text evidence="2">The sequence shown here is derived from an EMBL/GenBank/DDBJ whole genome shotgun (WGS) entry which is preliminary data.</text>
</comment>
<keyword evidence="3" id="KW-1185">Reference proteome</keyword>
<accession>A0A9X3Z6N1</accession>
<organism evidence="2 3">
    <name type="scientific">Govanella unica</name>
    <dbReference type="NCBI Taxonomy" id="2975056"/>
    <lineage>
        <taxon>Bacteria</taxon>
        <taxon>Pseudomonadati</taxon>
        <taxon>Pseudomonadota</taxon>
        <taxon>Alphaproteobacteria</taxon>
        <taxon>Emcibacterales</taxon>
        <taxon>Govanellaceae</taxon>
        <taxon>Govanella</taxon>
    </lineage>
</organism>
<sequence>MIRGLKTGLLLVGCLAAIGGAEAKTATSESGVFALFDRGVLSIVAAHACQSADRTTLQQFTSEFGQVADLVGDELQSMNPGQRRDDLAMLIGFRVAQLELRAETAIKSNGCDAAEVKAMRQLFDLKAQLAMVKTSSITVTH</sequence>
<dbReference type="RefSeq" id="WP_274943009.1">
    <property type="nucleotide sequence ID" value="NZ_JANWOI010000002.1"/>
</dbReference>
<gene>
    <name evidence="2" type="ORF">NYP16_04970</name>
</gene>
<evidence type="ECO:0000256" key="1">
    <source>
        <dbReference type="SAM" id="SignalP"/>
    </source>
</evidence>
<name>A0A9X3Z6N1_9PROT</name>
<evidence type="ECO:0000313" key="2">
    <source>
        <dbReference type="EMBL" id="MDA5193306.1"/>
    </source>
</evidence>